<evidence type="ECO:0000259" key="4">
    <source>
        <dbReference type="Pfam" id="PF04841"/>
    </source>
</evidence>
<dbReference type="InterPro" id="IPR006926">
    <property type="entry name" value="Vps16_N"/>
</dbReference>
<dbReference type="Proteomes" id="UP000594262">
    <property type="component" value="Unplaced"/>
</dbReference>
<evidence type="ECO:0000313" key="5">
    <source>
        <dbReference type="EnsemblMetazoa" id="CLYHEMP014174.1"/>
    </source>
</evidence>
<name>A0A7M5WWD2_9CNID</name>
<protein>
    <recommendedName>
        <fullName evidence="2">Vacuolar protein sorting-associated protein 16 homolog</fullName>
    </recommendedName>
</protein>
<dbReference type="GO" id="GO:0003779">
    <property type="term" value="F:actin binding"/>
    <property type="evidence" value="ECO:0007669"/>
    <property type="project" value="TreeGrafter"/>
</dbReference>
<accession>A0A7M5WWD2</accession>
<dbReference type="EnsemblMetazoa" id="CLYHEMT014174.1">
    <property type="protein sequence ID" value="CLYHEMP014174.1"/>
    <property type="gene ID" value="CLYHEMG014174"/>
</dbReference>
<dbReference type="GO" id="GO:0005768">
    <property type="term" value="C:endosome"/>
    <property type="evidence" value="ECO:0007669"/>
    <property type="project" value="TreeGrafter"/>
</dbReference>
<proteinExistence type="inferred from homology"/>
<dbReference type="Pfam" id="PF04841">
    <property type="entry name" value="Vps16_N"/>
    <property type="match status" value="1"/>
</dbReference>
<evidence type="ECO:0000259" key="3">
    <source>
        <dbReference type="Pfam" id="PF04840"/>
    </source>
</evidence>
<organism evidence="5 6">
    <name type="scientific">Clytia hemisphaerica</name>
    <dbReference type="NCBI Taxonomy" id="252671"/>
    <lineage>
        <taxon>Eukaryota</taxon>
        <taxon>Metazoa</taxon>
        <taxon>Cnidaria</taxon>
        <taxon>Hydrozoa</taxon>
        <taxon>Hydroidolina</taxon>
        <taxon>Leptothecata</taxon>
        <taxon>Obeliida</taxon>
        <taxon>Clytiidae</taxon>
        <taxon>Clytia</taxon>
    </lineage>
</organism>
<evidence type="ECO:0000256" key="2">
    <source>
        <dbReference type="ARBA" id="ARBA00017947"/>
    </source>
</evidence>
<dbReference type="Gene3D" id="1.10.150.780">
    <property type="entry name" value="Vps16, C-terminal region"/>
    <property type="match status" value="1"/>
</dbReference>
<dbReference type="GO" id="GO:0006886">
    <property type="term" value="P:intracellular protein transport"/>
    <property type="evidence" value="ECO:0007669"/>
    <property type="project" value="InterPro"/>
</dbReference>
<keyword evidence="6" id="KW-1185">Reference proteome</keyword>
<dbReference type="PANTHER" id="PTHR12811:SF0">
    <property type="entry name" value="VACUOLAR PROTEIN SORTING-ASSOCIATED PROTEIN 16 HOMOLOG"/>
    <property type="match status" value="1"/>
</dbReference>
<comment type="similarity">
    <text evidence="1">Belongs to the VPS16 family.</text>
</comment>
<dbReference type="OrthoDB" id="1792at2759"/>
<dbReference type="InterPro" id="IPR006925">
    <property type="entry name" value="Vps16_C"/>
</dbReference>
<dbReference type="GO" id="GO:0016197">
    <property type="term" value="P:endosomal transport"/>
    <property type="evidence" value="ECO:0007669"/>
    <property type="project" value="TreeGrafter"/>
</dbReference>
<sequence length="494" mass="56983">MQSYSPRVDDYLRAVKDHLHEAVTDCLRAAGHLFDEKEQRELMRAASFGKSFVQDMRPQAFVEMAHTIRILNNIRNFKIGIPITYDQLQRLTLPVLIDRLIARRFFFLAVKICNYMKIPKKEGVSRVLAHWACYKVQQDTVDENQLAREIHNKLRDTPGISFTEIATKAYNRGKSALAIELLDYEPRSAEQVPLLMKMGKTELALQKAIESGETELIYSVTTYMRDHLPSTEFLMKIRLYPVAASLLMKICKTQDRSFLINLCYQDDKYQNLGALYIQESFVEKNLDSRIKGLDKARIEFGKAQDPFKAQVTEDNIKLLEFQSRLQDQFGDQYLNKTIGDTLYQLIHKGYYKKADQLKKEFAIPDVRFWWTKIQALGASHAWKELEIFSKSKKSPIGYEPFVEACHKFGNNKVEAEKYMSKVPLDKKVQLFLKIGYYDEAAEAAFQSRSHDDLNLVASKASNNRSVQEKINIYRTQLSQGVPAFSLKGKGFSLS</sequence>
<feature type="domain" description="Vps16 N-terminal" evidence="4">
    <location>
        <begin position="2"/>
        <end position="62"/>
    </location>
</feature>
<reference evidence="5" key="1">
    <citation type="submission" date="2021-01" db="UniProtKB">
        <authorList>
            <consortium name="EnsemblMetazoa"/>
        </authorList>
    </citation>
    <scope>IDENTIFICATION</scope>
</reference>
<dbReference type="Pfam" id="PF04840">
    <property type="entry name" value="Vps16_C"/>
    <property type="match status" value="1"/>
</dbReference>
<dbReference type="GO" id="GO:0005765">
    <property type="term" value="C:lysosomal membrane"/>
    <property type="evidence" value="ECO:0007669"/>
    <property type="project" value="TreeGrafter"/>
</dbReference>
<dbReference type="GO" id="GO:0030897">
    <property type="term" value="C:HOPS complex"/>
    <property type="evidence" value="ECO:0007669"/>
    <property type="project" value="TreeGrafter"/>
</dbReference>
<dbReference type="PANTHER" id="PTHR12811">
    <property type="entry name" value="VACUOLAR PROTEIN SORTING VPS16"/>
    <property type="match status" value="1"/>
</dbReference>
<dbReference type="AlphaFoldDB" id="A0A7M5WWD2"/>
<feature type="domain" description="Vps16 C-terminal" evidence="3">
    <location>
        <begin position="160"/>
        <end position="463"/>
    </location>
</feature>
<dbReference type="GO" id="GO:0042144">
    <property type="term" value="P:vacuole fusion, non-autophagic"/>
    <property type="evidence" value="ECO:0007669"/>
    <property type="project" value="TreeGrafter"/>
</dbReference>
<evidence type="ECO:0000256" key="1">
    <source>
        <dbReference type="ARBA" id="ARBA00009250"/>
    </source>
</evidence>
<dbReference type="InterPro" id="IPR016534">
    <property type="entry name" value="VPS16"/>
</dbReference>
<evidence type="ECO:0000313" key="6">
    <source>
        <dbReference type="Proteomes" id="UP000594262"/>
    </source>
</evidence>
<dbReference type="InterPro" id="IPR038132">
    <property type="entry name" value="Vps16_C_sf"/>
</dbReference>